<keyword evidence="4 8" id="KW-1133">Transmembrane helix</keyword>
<feature type="transmembrane region" description="Helical" evidence="8">
    <location>
        <begin position="326"/>
        <end position="352"/>
    </location>
</feature>
<feature type="compositionally biased region" description="Low complexity" evidence="7">
    <location>
        <begin position="415"/>
        <end position="426"/>
    </location>
</feature>
<dbReference type="GO" id="GO:0010027">
    <property type="term" value="P:thylakoid membrane organization"/>
    <property type="evidence" value="ECO:0007669"/>
    <property type="project" value="TreeGrafter"/>
</dbReference>
<feature type="transmembrane region" description="Helical" evidence="8">
    <location>
        <begin position="255"/>
        <end position="275"/>
    </location>
</feature>
<feature type="region of interest" description="Disordered" evidence="7">
    <location>
        <begin position="394"/>
        <end position="433"/>
    </location>
</feature>
<dbReference type="PANTHER" id="PTHR12428:SF14">
    <property type="entry name" value="ALBINO3-LIKE PROTEIN 1, CHLOROPLASTIC"/>
    <property type="match status" value="1"/>
</dbReference>
<comment type="caution">
    <text evidence="10">The sequence shown here is derived from an EMBL/GenBank/DDBJ whole genome shotgun (WGS) entry which is preliminary data.</text>
</comment>
<evidence type="ECO:0000259" key="9">
    <source>
        <dbReference type="Pfam" id="PF02096"/>
    </source>
</evidence>
<feature type="domain" description="Membrane insertase YidC/Oxa/ALB C-terminal" evidence="9">
    <location>
        <begin position="157"/>
        <end position="365"/>
    </location>
</feature>
<feature type="region of interest" description="Disordered" evidence="7">
    <location>
        <begin position="521"/>
        <end position="562"/>
    </location>
</feature>
<feature type="compositionally biased region" description="Low complexity" evidence="7">
    <location>
        <begin position="486"/>
        <end position="509"/>
    </location>
</feature>
<comment type="similarity">
    <text evidence="2">Belongs to the OXA1/ALB3/YidC (TC 2.A.9.2) family.</text>
</comment>
<sequence length="562" mass="57142">MQAAMTIAAAPVACRQQRLVSSRSAAPAGLAPLRGLRPRPVRRPAVAVRAQLEDALAAAVDSAPSALDSLAAHLTTQLFFLGDAAEQLANSVGGSDAAQAVSDAVNAAGDATVQAAVEAAAEAPKNSGFFGAFAGAFEAFLKVLDDGLEKLNVPYSYGFAIILLTVLVKVATYPLTAKQVESTLSMQALQPKVKALQAKYAGDQERLQVETAKLYQNAGVNPLAGCLPSLATIPIFIGLYRALSNVADEGLLTDGFFWIPSLAGPTTVNGGLGWLTSWEGGAPQLGWADTGAYLVLPILLIVSQYFSQKVISPPQSNDPAQQQTAAILKFLPLMIGYFSLNVPSGLTLYWFANNLITTAQQLYLRNKFGALQGAAAGGAGGSAATAVIDVQAEAEEKKPSGKELNARRSPRQVEAAASTSAPAAPSGGSGRGEKFRAIKAREAAALAAKQASAGGAAAEAAAPAQPERGAKFRALKAKEAASKPEQAGSSGNGAAPAAAQAQAEPASAAVAVVEAEVVEPAAAEAQAAEGQQQHQQAPPAASSSSSASAGGKGGKKKGGKRK</sequence>
<evidence type="ECO:0000256" key="2">
    <source>
        <dbReference type="ARBA" id="ARBA00010583"/>
    </source>
</evidence>
<evidence type="ECO:0000256" key="8">
    <source>
        <dbReference type="SAM" id="Phobius"/>
    </source>
</evidence>
<feature type="transmembrane region" description="Helical" evidence="8">
    <location>
        <begin position="155"/>
        <end position="176"/>
    </location>
</feature>
<dbReference type="Pfam" id="PF02096">
    <property type="entry name" value="60KD_IMP"/>
    <property type="match status" value="1"/>
</dbReference>
<keyword evidence="11" id="KW-1185">Reference proteome</keyword>
<keyword evidence="5 8" id="KW-0472">Membrane</keyword>
<protein>
    <recommendedName>
        <fullName evidence="9">Membrane insertase YidC/Oxa/ALB C-terminal domain-containing protein</fullName>
    </recommendedName>
</protein>
<dbReference type="GO" id="GO:0009535">
    <property type="term" value="C:chloroplast thylakoid membrane"/>
    <property type="evidence" value="ECO:0007669"/>
    <property type="project" value="TreeGrafter"/>
</dbReference>
<comment type="subcellular location">
    <subcellularLocation>
        <location evidence="1 6">Membrane</location>
        <topology evidence="1 6">Multi-pass membrane protein</topology>
    </subcellularLocation>
</comment>
<evidence type="ECO:0000313" key="11">
    <source>
        <dbReference type="Proteomes" id="UP001205105"/>
    </source>
</evidence>
<feature type="compositionally biased region" description="Low complexity" evidence="7">
    <location>
        <begin position="521"/>
        <end position="549"/>
    </location>
</feature>
<evidence type="ECO:0000256" key="5">
    <source>
        <dbReference type="ARBA" id="ARBA00023136"/>
    </source>
</evidence>
<feature type="compositionally biased region" description="Basic residues" evidence="7">
    <location>
        <begin position="553"/>
        <end position="562"/>
    </location>
</feature>
<dbReference type="InterPro" id="IPR001708">
    <property type="entry name" value="YidC/ALB3/OXA1/COX18"/>
</dbReference>
<dbReference type="GO" id="GO:0072598">
    <property type="term" value="P:protein localization to chloroplast"/>
    <property type="evidence" value="ECO:0007669"/>
    <property type="project" value="TreeGrafter"/>
</dbReference>
<reference evidence="10" key="1">
    <citation type="submission" date="2020-11" db="EMBL/GenBank/DDBJ databases">
        <title>Chlorella ohadii genome sequencing and assembly.</title>
        <authorList>
            <person name="Murik O."/>
            <person name="Treves H."/>
            <person name="Kedem I."/>
            <person name="Shotland Y."/>
            <person name="Kaplan A."/>
        </authorList>
    </citation>
    <scope>NUCLEOTIDE SEQUENCE</scope>
    <source>
        <strain evidence="10">1</strain>
    </source>
</reference>
<dbReference type="AlphaFoldDB" id="A0AAD5H387"/>
<organism evidence="10 11">
    <name type="scientific">Chlorella ohadii</name>
    <dbReference type="NCBI Taxonomy" id="2649997"/>
    <lineage>
        <taxon>Eukaryota</taxon>
        <taxon>Viridiplantae</taxon>
        <taxon>Chlorophyta</taxon>
        <taxon>core chlorophytes</taxon>
        <taxon>Trebouxiophyceae</taxon>
        <taxon>Chlorellales</taxon>
        <taxon>Chlorellaceae</taxon>
        <taxon>Chlorella clade</taxon>
        <taxon>Chlorella</taxon>
    </lineage>
</organism>
<evidence type="ECO:0000256" key="7">
    <source>
        <dbReference type="SAM" id="MobiDB-lite"/>
    </source>
</evidence>
<dbReference type="PANTHER" id="PTHR12428">
    <property type="entry name" value="OXA1"/>
    <property type="match status" value="1"/>
</dbReference>
<feature type="compositionally biased region" description="Basic and acidic residues" evidence="7">
    <location>
        <begin position="394"/>
        <end position="406"/>
    </location>
</feature>
<dbReference type="GO" id="GO:0051205">
    <property type="term" value="P:protein insertion into membrane"/>
    <property type="evidence" value="ECO:0007669"/>
    <property type="project" value="TreeGrafter"/>
</dbReference>
<dbReference type="CDD" id="cd20070">
    <property type="entry name" value="5TM_YidC_Alb3"/>
    <property type="match status" value="1"/>
</dbReference>
<name>A0AAD5H387_9CHLO</name>
<dbReference type="GO" id="GO:0032977">
    <property type="term" value="F:membrane insertase activity"/>
    <property type="evidence" value="ECO:0007669"/>
    <property type="project" value="InterPro"/>
</dbReference>
<comment type="similarity">
    <text evidence="6">Belongs to the OXA1/ALB3/YidC family.</text>
</comment>
<feature type="region of interest" description="Disordered" evidence="7">
    <location>
        <begin position="473"/>
        <end position="509"/>
    </location>
</feature>
<evidence type="ECO:0000313" key="10">
    <source>
        <dbReference type="EMBL" id="KAI7837772.1"/>
    </source>
</evidence>
<dbReference type="EMBL" id="JADXDR010000143">
    <property type="protein sequence ID" value="KAI7837772.1"/>
    <property type="molecule type" value="Genomic_DNA"/>
</dbReference>
<dbReference type="NCBIfam" id="TIGR03592">
    <property type="entry name" value="yidC_oxa1_cterm"/>
    <property type="match status" value="1"/>
</dbReference>
<keyword evidence="3 6" id="KW-0812">Transmembrane</keyword>
<evidence type="ECO:0000256" key="6">
    <source>
        <dbReference type="RuleBase" id="RU003945"/>
    </source>
</evidence>
<dbReference type="Proteomes" id="UP001205105">
    <property type="component" value="Unassembled WGS sequence"/>
</dbReference>
<gene>
    <name evidence="10" type="ORF">COHA_008401</name>
</gene>
<accession>A0AAD5H387</accession>
<dbReference type="InterPro" id="IPR028055">
    <property type="entry name" value="YidC/Oxa/ALB_C"/>
</dbReference>
<evidence type="ECO:0000256" key="3">
    <source>
        <dbReference type="ARBA" id="ARBA00022692"/>
    </source>
</evidence>
<proteinExistence type="inferred from homology"/>
<feature type="transmembrane region" description="Helical" evidence="8">
    <location>
        <begin position="223"/>
        <end position="243"/>
    </location>
</feature>
<evidence type="ECO:0000256" key="1">
    <source>
        <dbReference type="ARBA" id="ARBA00004141"/>
    </source>
</evidence>
<feature type="transmembrane region" description="Helical" evidence="8">
    <location>
        <begin position="287"/>
        <end position="306"/>
    </location>
</feature>
<dbReference type="InterPro" id="IPR047196">
    <property type="entry name" value="YidC_ALB_C"/>
</dbReference>
<evidence type="ECO:0000256" key="4">
    <source>
        <dbReference type="ARBA" id="ARBA00022989"/>
    </source>
</evidence>